<proteinExistence type="inferred from homology"/>
<dbReference type="Proteomes" id="UP000070352">
    <property type="component" value="Unassembled WGS sequence"/>
</dbReference>
<dbReference type="InterPro" id="IPR050259">
    <property type="entry name" value="SDR"/>
</dbReference>
<accession>A0A135L4K5</accession>
<evidence type="ECO:0000256" key="2">
    <source>
        <dbReference type="ARBA" id="ARBA00023002"/>
    </source>
</evidence>
<dbReference type="Gene3D" id="3.40.50.720">
    <property type="entry name" value="NAD(P)-binding Rossmann-like Domain"/>
    <property type="match status" value="1"/>
</dbReference>
<dbReference type="GO" id="GO:0016491">
    <property type="term" value="F:oxidoreductase activity"/>
    <property type="evidence" value="ECO:0007669"/>
    <property type="project" value="UniProtKB-KW"/>
</dbReference>
<dbReference type="PANTHER" id="PTHR42879">
    <property type="entry name" value="3-OXOACYL-(ACYL-CARRIER-PROTEIN) REDUCTASE"/>
    <property type="match status" value="1"/>
</dbReference>
<protein>
    <submittedName>
        <fullName evidence="3">3-oxoacyl-ACP reductase</fullName>
    </submittedName>
</protein>
<evidence type="ECO:0000313" key="3">
    <source>
        <dbReference type="EMBL" id="KXG43932.1"/>
    </source>
</evidence>
<dbReference type="InterPro" id="IPR002347">
    <property type="entry name" value="SDR_fam"/>
</dbReference>
<dbReference type="InterPro" id="IPR036291">
    <property type="entry name" value="NAD(P)-bd_dom_sf"/>
</dbReference>
<dbReference type="EMBL" id="LSKU01000001">
    <property type="protein sequence ID" value="KXG43932.1"/>
    <property type="molecule type" value="Genomic_DNA"/>
</dbReference>
<evidence type="ECO:0000313" key="4">
    <source>
        <dbReference type="Proteomes" id="UP000070352"/>
    </source>
</evidence>
<reference evidence="3 4" key="1">
    <citation type="submission" date="2016-02" db="EMBL/GenBank/DDBJ databases">
        <title>Draft Genome for Tepidibacillus decaturensis nov. sp. Strain Z9, an Anaerobic, Moderately Thermophilic and Heterotrophic Bacterium from Deep Subsurface of the Illinois Basin, USA.</title>
        <authorList>
            <person name="Dong Y."/>
            <person name="Chang J.Y."/>
            <person name="Sanford R."/>
            <person name="Fouke B.W."/>
        </authorList>
    </citation>
    <scope>NUCLEOTIDE SEQUENCE [LARGE SCALE GENOMIC DNA]</scope>
    <source>
        <strain evidence="3 4">Z9</strain>
    </source>
</reference>
<dbReference type="STRING" id="1413211.U473_07875"/>
<dbReference type="PANTHER" id="PTHR42879:SF6">
    <property type="entry name" value="NADPH-DEPENDENT REDUCTASE BACG"/>
    <property type="match status" value="1"/>
</dbReference>
<sequence length="262" mass="28202">MELGLKGKVAFITAASKGLGKAVALELAREGVQLAISSRNKEQIEETAELIRKETGTRVEAFVADVSNPNDVKQFVETMIQKFGKVDILLVNAGGPPSGEFMQFDDETWERAFQTNLMSIVRMVREVVPHMRKNGGGKILTIASSSVKVPIPGLVLSNTFRAGVTGLMKTLSIELAKDQILVNVVAPGRIATDRLKELDAANAEKLGIPVEEVTKKMEQTIPLGRYGGPQEFAKAVVFLASDANSYITGSTIMIDGGMVPSL</sequence>
<keyword evidence="2" id="KW-0560">Oxidoreductase</keyword>
<keyword evidence="4" id="KW-1185">Reference proteome</keyword>
<comment type="caution">
    <text evidence="3">The sequence shown here is derived from an EMBL/GenBank/DDBJ whole genome shotgun (WGS) entry which is preliminary data.</text>
</comment>
<comment type="similarity">
    <text evidence="1">Belongs to the short-chain dehydrogenases/reductases (SDR) family.</text>
</comment>
<name>A0A135L4K5_9BACI</name>
<dbReference type="GO" id="GO:0008206">
    <property type="term" value="P:bile acid metabolic process"/>
    <property type="evidence" value="ECO:0007669"/>
    <property type="project" value="UniProtKB-ARBA"/>
</dbReference>
<organism evidence="3 4">
    <name type="scientific">Tepidibacillus decaturensis</name>
    <dbReference type="NCBI Taxonomy" id="1413211"/>
    <lineage>
        <taxon>Bacteria</taxon>
        <taxon>Bacillati</taxon>
        <taxon>Bacillota</taxon>
        <taxon>Bacilli</taxon>
        <taxon>Bacillales</taxon>
        <taxon>Bacillaceae</taxon>
        <taxon>Tepidibacillus</taxon>
    </lineage>
</organism>
<gene>
    <name evidence="3" type="ORF">U473_07875</name>
</gene>
<dbReference type="Pfam" id="PF13561">
    <property type="entry name" value="adh_short_C2"/>
    <property type="match status" value="1"/>
</dbReference>
<dbReference type="OrthoDB" id="9803333at2"/>
<dbReference type="RefSeq" id="WP_068725055.1">
    <property type="nucleotide sequence ID" value="NZ_LSKU01000001.1"/>
</dbReference>
<dbReference type="AlphaFoldDB" id="A0A135L4K5"/>
<dbReference type="FunFam" id="3.40.50.720:FF:000084">
    <property type="entry name" value="Short-chain dehydrogenase reductase"/>
    <property type="match status" value="1"/>
</dbReference>
<dbReference type="PRINTS" id="PR00081">
    <property type="entry name" value="GDHRDH"/>
</dbReference>
<evidence type="ECO:0000256" key="1">
    <source>
        <dbReference type="ARBA" id="ARBA00006484"/>
    </source>
</evidence>
<dbReference type="SUPFAM" id="SSF51735">
    <property type="entry name" value="NAD(P)-binding Rossmann-fold domains"/>
    <property type="match status" value="1"/>
</dbReference>
<dbReference type="CDD" id="cd05344">
    <property type="entry name" value="BKR_like_SDR_like"/>
    <property type="match status" value="1"/>
</dbReference>